<gene>
    <name evidence="1" type="ORF">SACU0126_LOCUS22379</name>
</gene>
<dbReference type="EMBL" id="HBIQ01070142">
    <property type="protein sequence ID" value="CAE0574730.1"/>
    <property type="molecule type" value="Transcribed_RNA"/>
</dbReference>
<organism evidence="1">
    <name type="scientific">Strombidinopsis acuminata</name>
    <dbReference type="NCBI Taxonomy" id="141414"/>
    <lineage>
        <taxon>Eukaryota</taxon>
        <taxon>Sar</taxon>
        <taxon>Alveolata</taxon>
        <taxon>Ciliophora</taxon>
        <taxon>Intramacronucleata</taxon>
        <taxon>Spirotrichea</taxon>
        <taxon>Choreotrichia</taxon>
        <taxon>Choreotrichida</taxon>
        <taxon>Strombidinopsidae</taxon>
        <taxon>Strombidinopsis</taxon>
    </lineage>
</organism>
<proteinExistence type="predicted"/>
<name>A0A7S3WTS8_9SPIT</name>
<protein>
    <submittedName>
        <fullName evidence="1">Uncharacterized protein</fullName>
    </submittedName>
</protein>
<sequence>MHGSTTVEAHTLLYASMAFFICSRLSAGIRKLVLSRVFITQPTPQQLTSGLQAGTYSLTASPAAVSFKAFFAFVSASMAANTSKEGGDLKRLRCGGLVFEP</sequence>
<dbReference type="AlphaFoldDB" id="A0A7S3WTS8"/>
<accession>A0A7S3WTS8</accession>
<evidence type="ECO:0000313" key="1">
    <source>
        <dbReference type="EMBL" id="CAE0574730.1"/>
    </source>
</evidence>
<reference evidence="1" key="1">
    <citation type="submission" date="2021-01" db="EMBL/GenBank/DDBJ databases">
        <authorList>
            <person name="Corre E."/>
            <person name="Pelletier E."/>
            <person name="Niang G."/>
            <person name="Scheremetjew M."/>
            <person name="Finn R."/>
            <person name="Kale V."/>
            <person name="Holt S."/>
            <person name="Cochrane G."/>
            <person name="Meng A."/>
            <person name="Brown T."/>
            <person name="Cohen L."/>
        </authorList>
    </citation>
    <scope>NUCLEOTIDE SEQUENCE</scope>
    <source>
        <strain evidence="1">SPMC142</strain>
    </source>
</reference>